<dbReference type="PROSITE" id="PS51194">
    <property type="entry name" value="HELICASE_CTER"/>
    <property type="match status" value="1"/>
</dbReference>
<dbReference type="InterPro" id="IPR004576">
    <property type="entry name" value="Mfd"/>
</dbReference>
<dbReference type="EC" id="3.6.4.-" evidence="13"/>
<keyword evidence="17" id="KW-1185">Reference proteome</keyword>
<dbReference type="Gene3D" id="3.90.1150.50">
    <property type="entry name" value="Transcription-repair-coupling factor, D7 domain"/>
    <property type="match status" value="1"/>
</dbReference>
<dbReference type="InterPro" id="IPR037235">
    <property type="entry name" value="TRCF-like_C_D7"/>
</dbReference>
<reference evidence="17" key="1">
    <citation type="submission" date="2019-05" db="EMBL/GenBank/DDBJ databases">
        <title>Complete genome sequencing of Absiella argi strain JCM 30884.</title>
        <authorList>
            <person name="Sakamoto M."/>
            <person name="Murakami T."/>
            <person name="Mori H."/>
        </authorList>
    </citation>
    <scope>NUCLEOTIDE SEQUENCE [LARGE SCALE GENOMIC DNA]</scope>
    <source>
        <strain evidence="17">JCM 30884</strain>
    </source>
</reference>
<dbReference type="InterPro" id="IPR011545">
    <property type="entry name" value="DEAD/DEAH_box_helicase_dom"/>
</dbReference>
<accession>A0A6N4TJH2</accession>
<evidence type="ECO:0000256" key="9">
    <source>
        <dbReference type="ARBA" id="ARBA00023204"/>
    </source>
</evidence>
<dbReference type="Pfam" id="PF17757">
    <property type="entry name" value="UvrB_inter"/>
    <property type="match status" value="1"/>
</dbReference>
<dbReference type="Pfam" id="PF02559">
    <property type="entry name" value="CarD_TRCF_RID"/>
    <property type="match status" value="1"/>
</dbReference>
<feature type="domain" description="Helicase C-terminal" evidence="15">
    <location>
        <begin position="792"/>
        <end position="953"/>
    </location>
</feature>
<keyword evidence="7 13" id="KW-0067">ATP-binding</keyword>
<dbReference type="GO" id="GO:0003684">
    <property type="term" value="F:damaged DNA binding"/>
    <property type="evidence" value="ECO:0007669"/>
    <property type="project" value="InterPro"/>
</dbReference>
<dbReference type="NCBIfam" id="TIGR00580">
    <property type="entry name" value="mfd"/>
    <property type="match status" value="1"/>
</dbReference>
<comment type="function">
    <text evidence="13">Couples transcription and DNA repair by recognizing RNA polymerase (RNAP) stalled at DNA lesions. Mediates ATP-dependent release of RNAP and its truncated transcript from the DNA, and recruitment of nucleotide excision repair machinery to the damaged site.</text>
</comment>
<dbReference type="Gene3D" id="2.40.10.170">
    <property type="match status" value="1"/>
</dbReference>
<dbReference type="InterPro" id="IPR014001">
    <property type="entry name" value="Helicase_ATP-bd"/>
</dbReference>
<evidence type="ECO:0000259" key="15">
    <source>
        <dbReference type="PROSITE" id="PS51194"/>
    </source>
</evidence>
<dbReference type="GO" id="GO:0003678">
    <property type="term" value="F:DNA helicase activity"/>
    <property type="evidence" value="ECO:0007669"/>
    <property type="project" value="TreeGrafter"/>
</dbReference>
<evidence type="ECO:0000256" key="4">
    <source>
        <dbReference type="ARBA" id="ARBA00022763"/>
    </source>
</evidence>
<dbReference type="InterPro" id="IPR027417">
    <property type="entry name" value="P-loop_NTPase"/>
</dbReference>
<dbReference type="PANTHER" id="PTHR47964">
    <property type="entry name" value="ATP-DEPENDENT DNA HELICASE HOMOLOG RECG, CHLOROPLASTIC"/>
    <property type="match status" value="1"/>
</dbReference>
<dbReference type="InterPro" id="IPR036101">
    <property type="entry name" value="CarD-like/TRCF_RID_sf"/>
</dbReference>
<keyword evidence="4 13" id="KW-0227">DNA damage</keyword>
<evidence type="ECO:0000313" key="16">
    <source>
        <dbReference type="EMBL" id="BBK23180.1"/>
    </source>
</evidence>
<evidence type="ECO:0000256" key="8">
    <source>
        <dbReference type="ARBA" id="ARBA00023125"/>
    </source>
</evidence>
<dbReference type="SMART" id="SM01058">
    <property type="entry name" value="CarD_TRCF"/>
    <property type="match status" value="1"/>
</dbReference>
<dbReference type="Proteomes" id="UP000464754">
    <property type="component" value="Chromosome"/>
</dbReference>
<dbReference type="Gene3D" id="3.30.2060.10">
    <property type="entry name" value="Penicillin-binding protein 1b domain"/>
    <property type="match status" value="1"/>
</dbReference>
<dbReference type="InterPro" id="IPR003711">
    <property type="entry name" value="CarD-like/TRCF_RID"/>
</dbReference>
<comment type="subcellular location">
    <subcellularLocation>
        <location evidence="1 13">Cytoplasm</location>
    </subcellularLocation>
</comment>
<dbReference type="Pfam" id="PF00270">
    <property type="entry name" value="DEAD"/>
    <property type="match status" value="1"/>
</dbReference>
<dbReference type="GO" id="GO:0006355">
    <property type="term" value="P:regulation of DNA-templated transcription"/>
    <property type="evidence" value="ECO:0007669"/>
    <property type="project" value="UniProtKB-UniRule"/>
</dbReference>
<evidence type="ECO:0000313" key="17">
    <source>
        <dbReference type="Proteomes" id="UP000464754"/>
    </source>
</evidence>
<evidence type="ECO:0000256" key="7">
    <source>
        <dbReference type="ARBA" id="ARBA00022840"/>
    </source>
</evidence>
<dbReference type="SUPFAM" id="SSF52540">
    <property type="entry name" value="P-loop containing nucleoside triphosphate hydrolases"/>
    <property type="match status" value="2"/>
</dbReference>
<evidence type="ECO:0000256" key="6">
    <source>
        <dbReference type="ARBA" id="ARBA00022806"/>
    </source>
</evidence>
<comment type="similarity">
    <text evidence="11 13">In the C-terminal section; belongs to the helicase family. RecG subfamily.</text>
</comment>
<dbReference type="CDD" id="cd17991">
    <property type="entry name" value="DEXHc_TRCF"/>
    <property type="match status" value="1"/>
</dbReference>
<dbReference type="GO" id="GO:0005524">
    <property type="term" value="F:ATP binding"/>
    <property type="evidence" value="ECO:0007669"/>
    <property type="project" value="UniProtKB-UniRule"/>
</dbReference>
<name>A0A6N4TJH2_9FIRM</name>
<dbReference type="SMART" id="SM00487">
    <property type="entry name" value="DEXDc"/>
    <property type="match status" value="1"/>
</dbReference>
<dbReference type="Gene3D" id="3.40.50.11180">
    <property type="match status" value="1"/>
</dbReference>
<protein>
    <recommendedName>
        <fullName evidence="12 13">Transcription-repair-coupling factor</fullName>
        <shortName evidence="13">TRCF</shortName>
        <ecNumber evidence="13">3.6.4.-</ecNumber>
    </recommendedName>
</protein>
<dbReference type="PROSITE" id="PS51192">
    <property type="entry name" value="HELICASE_ATP_BIND_1"/>
    <property type="match status" value="1"/>
</dbReference>
<evidence type="ECO:0000256" key="10">
    <source>
        <dbReference type="ARBA" id="ARBA00061104"/>
    </source>
</evidence>
<sequence length="1149" mass="132955">MDILLRELAENAGVKSILKKESVLGNLSLSEEALLIASAYRMQPQSMFIVKNNAYSAQKLYDRLSALLKEDVLLFTMEESLRVEAVASSPETRANQMEVMGKLLEDRPYICVMNTAGAIRFQPSKEQFEKHTLSLKQDEEIAYDDLKRLLQEAGYTHVNRVDQPLCYAARGGIIDVFSMNYEHPIRIEFFDNIIDSIRFFDISTQRTIEVIQEIKILPASTFLFEEKQLEEIRQNAIKEFEKQKKHLPEDMQETLYDTILEDLDMLQRREVEGRLYRYYAFQQDRSTLCDYRKDAWILVSSKEEVKESIKHIQEETVSYLQELFEEGRALCKFSVFEDMNHVLQGHEVLEFGMFVDYKKPVSSNILSMSLGDVSLERTMQEVLSQAKNRRVLLCLDEKEIVQIKRILQEENVSYHLVEEEDALEEGISLLQHAMVEGFTCVNENIAVYTSKELFHKTQKTSRFANKFKEAEVLHNYEELSVGDYVVHNQHGVGKYLGIVTRNNDGMHKDYLHVVYKGDASLYIPLEQFHLIRKFISKEGASPKLNTLGSKEWEKTKRKVSEKIAELADRLLHLYAQRDENIGYAFAPDTPLQADFEKDFPYELTRDQAKAVKEIKRDMESSKPMDRLLCGDVGFGKTEVAARAAFKAVADNKQVAFLCPTTILSLQHYKTFVKRFQNFPVQIAVINRFVPLKEQKKLLHDVKEGNIDILIGTHRLLSKDVEFSDLGLLVIDEEQRFGVEHKEKIKELKNSVDVLSLSATPIPRTLQMSLIGIRSLSQLDTPPSNRMPVQTYVIEKNFSMIKEVIQRELARNGQVFYLFNNVKEIYNVARKLREALPDIEVGVAHGKMSREEIEDVMLQFTDNHYQVLVCTTIIETGIDIPNANTIIIEDADHFGLSQLYQIKGRVGRSDRLAYAYLMYSPQKQLSEVAGKRLKSIKEFTQLGSGYKIAMRDLTIRGAGDMLGPQQAGFIDTVGIDMYIEMLNEAIMERKGIKKEEKLVMKKANVAVDAYIPGKFANEDYEKITLYQRIEAIQTKEQLRDMMEEIKDNYGKLPKSVQMLFEKKRLDILINEPIVDTFMEEPKRIRISFSENWSNRIDGVKFFERMTTISKNIQMRFVDKKISVFFPKSKDWLFKVIEILESCERMELKEE</sequence>
<gene>
    <name evidence="13 16" type="primary">mfd</name>
    <name evidence="16" type="ORF">Aargi30884_20830</name>
</gene>
<comment type="similarity">
    <text evidence="10 13">In the N-terminal section; belongs to the UvrB family.</text>
</comment>
<dbReference type="InterPro" id="IPR001650">
    <property type="entry name" value="Helicase_C-like"/>
</dbReference>
<evidence type="ECO:0000256" key="3">
    <source>
        <dbReference type="ARBA" id="ARBA00022741"/>
    </source>
</evidence>
<dbReference type="Gene3D" id="3.40.50.300">
    <property type="entry name" value="P-loop containing nucleotide triphosphate hydrolases"/>
    <property type="match status" value="2"/>
</dbReference>
<dbReference type="GO" id="GO:0005737">
    <property type="term" value="C:cytoplasm"/>
    <property type="evidence" value="ECO:0007669"/>
    <property type="project" value="UniProtKB-SubCell"/>
</dbReference>
<dbReference type="InterPro" id="IPR047112">
    <property type="entry name" value="RecG/Mfd"/>
</dbReference>
<dbReference type="FunFam" id="3.40.50.300:FF:000546">
    <property type="entry name" value="Transcription-repair-coupling factor"/>
    <property type="match status" value="1"/>
</dbReference>
<evidence type="ECO:0000259" key="14">
    <source>
        <dbReference type="PROSITE" id="PS51192"/>
    </source>
</evidence>
<evidence type="ECO:0000256" key="2">
    <source>
        <dbReference type="ARBA" id="ARBA00022490"/>
    </source>
</evidence>
<keyword evidence="8 13" id="KW-0238">DNA-binding</keyword>
<dbReference type="AlphaFoldDB" id="A0A6N4TJH2"/>
<keyword evidence="3 13" id="KW-0547">Nucleotide-binding</keyword>
<proteinExistence type="inferred from homology"/>
<evidence type="ECO:0000256" key="5">
    <source>
        <dbReference type="ARBA" id="ARBA00022801"/>
    </source>
</evidence>
<dbReference type="GO" id="GO:0000716">
    <property type="term" value="P:transcription-coupled nucleotide-excision repair, DNA damage recognition"/>
    <property type="evidence" value="ECO:0007669"/>
    <property type="project" value="UniProtKB-UniRule"/>
</dbReference>
<evidence type="ECO:0000256" key="11">
    <source>
        <dbReference type="ARBA" id="ARBA00061399"/>
    </source>
</evidence>
<dbReference type="GO" id="GO:0016787">
    <property type="term" value="F:hydrolase activity"/>
    <property type="evidence" value="ECO:0007669"/>
    <property type="project" value="UniProtKB-KW"/>
</dbReference>
<dbReference type="PANTHER" id="PTHR47964:SF1">
    <property type="entry name" value="ATP-DEPENDENT DNA HELICASE HOMOLOG RECG, CHLOROPLASTIC"/>
    <property type="match status" value="1"/>
</dbReference>
<keyword evidence="6" id="KW-0347">Helicase</keyword>
<keyword evidence="2 13" id="KW-0963">Cytoplasm</keyword>
<feature type="domain" description="Helicase ATP-binding" evidence="14">
    <location>
        <begin position="617"/>
        <end position="778"/>
    </location>
</feature>
<dbReference type="SUPFAM" id="SSF141259">
    <property type="entry name" value="CarD-like"/>
    <property type="match status" value="1"/>
</dbReference>
<organism evidence="16 17">
    <name type="scientific">Amedibacterium intestinale</name>
    <dbReference type="NCBI Taxonomy" id="2583452"/>
    <lineage>
        <taxon>Bacteria</taxon>
        <taxon>Bacillati</taxon>
        <taxon>Bacillota</taxon>
        <taxon>Erysipelotrichia</taxon>
        <taxon>Erysipelotrichales</taxon>
        <taxon>Erysipelotrichaceae</taxon>
        <taxon>Amedibacterium</taxon>
    </lineage>
</organism>
<dbReference type="Pfam" id="PF00271">
    <property type="entry name" value="Helicase_C"/>
    <property type="match status" value="1"/>
</dbReference>
<keyword evidence="9 13" id="KW-0234">DNA repair</keyword>
<dbReference type="HAMAP" id="MF_00969">
    <property type="entry name" value="TRCF"/>
    <property type="match status" value="1"/>
</dbReference>
<dbReference type="SUPFAM" id="SSF143517">
    <property type="entry name" value="TRCF domain-like"/>
    <property type="match status" value="1"/>
</dbReference>
<dbReference type="Pfam" id="PF03461">
    <property type="entry name" value="TRCF"/>
    <property type="match status" value="1"/>
</dbReference>
<dbReference type="RefSeq" id="WP_118277560.1">
    <property type="nucleotide sequence ID" value="NZ_AP019695.1"/>
</dbReference>
<dbReference type="InterPro" id="IPR041471">
    <property type="entry name" value="UvrB_inter"/>
</dbReference>
<evidence type="ECO:0000256" key="12">
    <source>
        <dbReference type="ARBA" id="ARBA00070128"/>
    </source>
</evidence>
<dbReference type="SMART" id="SM00982">
    <property type="entry name" value="TRCF"/>
    <property type="match status" value="1"/>
</dbReference>
<dbReference type="KEGG" id="aarg:Aargi30884_20830"/>
<evidence type="ECO:0000256" key="13">
    <source>
        <dbReference type="HAMAP-Rule" id="MF_00969"/>
    </source>
</evidence>
<dbReference type="InterPro" id="IPR005118">
    <property type="entry name" value="TRCF_C"/>
</dbReference>
<dbReference type="EMBL" id="AP019695">
    <property type="protein sequence ID" value="BBK23180.1"/>
    <property type="molecule type" value="Genomic_DNA"/>
</dbReference>
<keyword evidence="5 13" id="KW-0378">Hydrolase</keyword>
<dbReference type="SMART" id="SM00490">
    <property type="entry name" value="HELICc"/>
    <property type="match status" value="1"/>
</dbReference>
<evidence type="ECO:0000256" key="1">
    <source>
        <dbReference type="ARBA" id="ARBA00004496"/>
    </source>
</evidence>